<dbReference type="HOGENOM" id="CLU_3397631_0_0_10"/>
<keyword evidence="1" id="KW-1133">Transmembrane helix</keyword>
<organism evidence="2 3">
    <name type="scientific">Odoribacter laneus YIT 12061</name>
    <dbReference type="NCBI Taxonomy" id="742817"/>
    <lineage>
        <taxon>Bacteria</taxon>
        <taxon>Pseudomonadati</taxon>
        <taxon>Bacteroidota</taxon>
        <taxon>Bacteroidia</taxon>
        <taxon>Bacteroidales</taxon>
        <taxon>Odoribacteraceae</taxon>
        <taxon>Odoribacter</taxon>
    </lineage>
</organism>
<name>H1DIF8_9BACT</name>
<keyword evidence="1" id="KW-0472">Membrane</keyword>
<protein>
    <submittedName>
        <fullName evidence="2">Uncharacterized protein</fullName>
    </submittedName>
</protein>
<sequence length="31" mass="3841">MILFLLYIYLIYVLFNNLINSNLNDFLKVRF</sequence>
<accession>H1DIF8</accession>
<comment type="caution">
    <text evidence="2">The sequence shown here is derived from an EMBL/GenBank/DDBJ whole genome shotgun (WGS) entry which is preliminary data.</text>
</comment>
<dbReference type="Proteomes" id="UP000004892">
    <property type="component" value="Unassembled WGS sequence"/>
</dbReference>
<proteinExistence type="predicted"/>
<evidence type="ECO:0000313" key="2">
    <source>
        <dbReference type="EMBL" id="EHP46570.1"/>
    </source>
</evidence>
<dbReference type="AlphaFoldDB" id="H1DIF8"/>
<evidence type="ECO:0000313" key="3">
    <source>
        <dbReference type="Proteomes" id="UP000004892"/>
    </source>
</evidence>
<keyword evidence="1" id="KW-0812">Transmembrane</keyword>
<keyword evidence="3" id="KW-1185">Reference proteome</keyword>
<gene>
    <name evidence="2" type="ORF">HMPREF9449_02187</name>
</gene>
<reference evidence="2 3" key="1">
    <citation type="submission" date="2012-01" db="EMBL/GenBank/DDBJ databases">
        <title>The Genome Sequence of Odoribacter laneus YIT 12061.</title>
        <authorList>
            <consortium name="The Broad Institute Genome Sequencing Platform"/>
            <person name="Earl A."/>
            <person name="Ward D."/>
            <person name="Feldgarden M."/>
            <person name="Gevers D."/>
            <person name="Morotomi M."/>
            <person name="Young S.K."/>
            <person name="Zeng Q."/>
            <person name="Gargeya S."/>
            <person name="Fitzgerald M."/>
            <person name="Haas B."/>
            <person name="Abouelleil A."/>
            <person name="Alvarado L."/>
            <person name="Arachchi H.M."/>
            <person name="Berlin A."/>
            <person name="Chapman S.B."/>
            <person name="Gearin G."/>
            <person name="Goldberg J."/>
            <person name="Griggs A."/>
            <person name="Gujja S."/>
            <person name="Hansen M."/>
            <person name="Heiman D."/>
            <person name="Howarth C."/>
            <person name="Larimer J."/>
            <person name="Lui A."/>
            <person name="MacDonald P.J.P."/>
            <person name="McCowen C."/>
            <person name="Montmayeur A."/>
            <person name="Murphy C."/>
            <person name="Neiman D."/>
            <person name="Pearson M."/>
            <person name="Priest M."/>
            <person name="Roberts A."/>
            <person name="Saif S."/>
            <person name="Shea T."/>
            <person name="Sisk P."/>
            <person name="Stolte C."/>
            <person name="Sykes S."/>
            <person name="Wortman J."/>
            <person name="Nusbaum C."/>
            <person name="Birren B."/>
        </authorList>
    </citation>
    <scope>NUCLEOTIDE SEQUENCE [LARGE SCALE GENOMIC DNA]</scope>
    <source>
        <strain evidence="2 3">YIT 12061</strain>
    </source>
</reference>
<feature type="transmembrane region" description="Helical" evidence="1">
    <location>
        <begin position="6"/>
        <end position="23"/>
    </location>
</feature>
<dbReference type="EMBL" id="ADMC01000025">
    <property type="protein sequence ID" value="EHP46570.1"/>
    <property type="molecule type" value="Genomic_DNA"/>
</dbReference>
<evidence type="ECO:0000256" key="1">
    <source>
        <dbReference type="SAM" id="Phobius"/>
    </source>
</evidence>